<evidence type="ECO:0000256" key="4">
    <source>
        <dbReference type="SAM" id="MobiDB-lite"/>
    </source>
</evidence>
<dbReference type="GO" id="GO:0006260">
    <property type="term" value="P:DNA replication"/>
    <property type="evidence" value="ECO:0007669"/>
    <property type="project" value="InterPro"/>
</dbReference>
<keyword evidence="1 2" id="KW-0238">DNA-binding</keyword>
<dbReference type="EMBL" id="LR593886">
    <property type="protein sequence ID" value="VTR91222.1"/>
    <property type="molecule type" value="Genomic_DNA"/>
</dbReference>
<sequence length="169" mass="17542">MANLNKVILIGRLTGDPKSTPFKTGGMVAKFGFAVTNRKKNSQSGQWEDDPMFIDVEVFNRGDTGKLADLVMDKLKKGSQVMLEAKLHLDQWDDKNGGGKRSKHKLVVDNLQLLDPRSEGGGGGGGYGGRSSGSGSSGGRSGGSAPPDDGDDYGGDGGNSGGGNDPIPF</sequence>
<protein>
    <recommendedName>
        <fullName evidence="2 3">Single-stranded DNA-binding protein</fullName>
        <shortName evidence="2">SSB</shortName>
    </recommendedName>
</protein>
<feature type="compositionally biased region" description="Gly residues" evidence="4">
    <location>
        <begin position="155"/>
        <end position="169"/>
    </location>
</feature>
<dbReference type="AlphaFoldDB" id="A0A6P2CVU3"/>
<comment type="caution">
    <text evidence="2">Lacks conserved residue(s) required for the propagation of feature annotation.</text>
</comment>
<gene>
    <name evidence="5" type="ORF">SOIL9_64920</name>
</gene>
<evidence type="ECO:0000313" key="5">
    <source>
        <dbReference type="EMBL" id="VTR91222.1"/>
    </source>
</evidence>
<dbReference type="PANTHER" id="PTHR10302">
    <property type="entry name" value="SINGLE-STRANDED DNA-BINDING PROTEIN"/>
    <property type="match status" value="1"/>
</dbReference>
<accession>A0A6P2CVU3</accession>
<dbReference type="PROSITE" id="PS50935">
    <property type="entry name" value="SSB"/>
    <property type="match status" value="1"/>
</dbReference>
<dbReference type="Proteomes" id="UP000464178">
    <property type="component" value="Chromosome"/>
</dbReference>
<proteinExistence type="inferred from homology"/>
<organism evidence="5 6">
    <name type="scientific">Gemmata massiliana</name>
    <dbReference type="NCBI Taxonomy" id="1210884"/>
    <lineage>
        <taxon>Bacteria</taxon>
        <taxon>Pseudomonadati</taxon>
        <taxon>Planctomycetota</taxon>
        <taxon>Planctomycetia</taxon>
        <taxon>Gemmatales</taxon>
        <taxon>Gemmataceae</taxon>
        <taxon>Gemmata</taxon>
    </lineage>
</organism>
<dbReference type="InterPro" id="IPR000424">
    <property type="entry name" value="Primosome_PriB/ssb"/>
</dbReference>
<dbReference type="RefSeq" id="WP_162666249.1">
    <property type="nucleotide sequence ID" value="NZ_LR593886.1"/>
</dbReference>
<evidence type="ECO:0000256" key="2">
    <source>
        <dbReference type="HAMAP-Rule" id="MF_00984"/>
    </source>
</evidence>
<feature type="compositionally biased region" description="Gly residues" evidence="4">
    <location>
        <begin position="119"/>
        <end position="142"/>
    </location>
</feature>
<dbReference type="GO" id="GO:0003697">
    <property type="term" value="F:single-stranded DNA binding"/>
    <property type="evidence" value="ECO:0007669"/>
    <property type="project" value="UniProtKB-UniRule"/>
</dbReference>
<dbReference type="PANTHER" id="PTHR10302:SF0">
    <property type="entry name" value="SINGLE-STRANDED DNA-BINDING PROTEIN, MITOCHONDRIAL"/>
    <property type="match status" value="1"/>
</dbReference>
<evidence type="ECO:0000256" key="3">
    <source>
        <dbReference type="RuleBase" id="RU000524"/>
    </source>
</evidence>
<dbReference type="SUPFAM" id="SSF50249">
    <property type="entry name" value="Nucleic acid-binding proteins"/>
    <property type="match status" value="1"/>
</dbReference>
<name>A0A6P2CVU3_9BACT</name>
<evidence type="ECO:0000313" key="6">
    <source>
        <dbReference type="Proteomes" id="UP000464178"/>
    </source>
</evidence>
<dbReference type="NCBIfam" id="TIGR00621">
    <property type="entry name" value="ssb"/>
    <property type="match status" value="1"/>
</dbReference>
<evidence type="ECO:0000256" key="1">
    <source>
        <dbReference type="ARBA" id="ARBA00023125"/>
    </source>
</evidence>
<dbReference type="InterPro" id="IPR012340">
    <property type="entry name" value="NA-bd_OB-fold"/>
</dbReference>
<dbReference type="HAMAP" id="MF_00984">
    <property type="entry name" value="SSB"/>
    <property type="match status" value="1"/>
</dbReference>
<dbReference type="InterPro" id="IPR011344">
    <property type="entry name" value="ssDNA-bd"/>
</dbReference>
<dbReference type="Gene3D" id="2.40.50.140">
    <property type="entry name" value="Nucleic acid-binding proteins"/>
    <property type="match status" value="1"/>
</dbReference>
<dbReference type="Pfam" id="PF00436">
    <property type="entry name" value="SSB"/>
    <property type="match status" value="1"/>
</dbReference>
<comment type="subunit">
    <text evidence="2">Homotetramer.</text>
</comment>
<keyword evidence="6" id="KW-1185">Reference proteome</keyword>
<dbReference type="GO" id="GO:0009295">
    <property type="term" value="C:nucleoid"/>
    <property type="evidence" value="ECO:0007669"/>
    <property type="project" value="TreeGrafter"/>
</dbReference>
<dbReference type="KEGG" id="gms:SOIL9_64920"/>
<reference evidence="5 6" key="1">
    <citation type="submission" date="2019-05" db="EMBL/GenBank/DDBJ databases">
        <authorList>
            <consortium name="Science for Life Laboratories"/>
        </authorList>
    </citation>
    <scope>NUCLEOTIDE SEQUENCE [LARGE SCALE GENOMIC DNA]</scope>
    <source>
        <strain evidence="5">Soil9</strain>
    </source>
</reference>
<dbReference type="CDD" id="cd04496">
    <property type="entry name" value="SSB_OBF"/>
    <property type="match status" value="1"/>
</dbReference>
<feature type="region of interest" description="Disordered" evidence="4">
    <location>
        <begin position="113"/>
        <end position="169"/>
    </location>
</feature>